<accession>A0ABQ9ENV3</accession>
<sequence>MYDKITVLGLQINITLGIRMLTFSTTVPKDFEGQTVGLVGNFDGDDKNDFILPNGTILTENQTRTERQIFYNFGEHCKYNITQKPYTFTTNILNKIMFVPFCFHIKNKVPVIWGDRSVNATIGIPTKIEVHGRDDVIDNAGLVATPLDIKVTMCGYQCENDVNGCSGHPCSDGRNCTDLTPAEEANFGRSFNCSSCPKGYTENDKNKCSGKDQKVMIEKYARQETIKIKFYLMIKTFELYLNWNILKIENTVVKLFKKKKINQIKKNRIIEMLKNLRQIKI</sequence>
<keyword evidence="3" id="KW-1185">Reference proteome</keyword>
<name>A0ABQ9ENV3_TEGGR</name>
<dbReference type="Gene3D" id="2.10.25.10">
    <property type="entry name" value="Laminin"/>
    <property type="match status" value="1"/>
</dbReference>
<evidence type="ECO:0000259" key="1">
    <source>
        <dbReference type="PROSITE" id="PS51233"/>
    </source>
</evidence>
<evidence type="ECO:0000313" key="2">
    <source>
        <dbReference type="EMBL" id="KAJ8306923.1"/>
    </source>
</evidence>
<organism evidence="2 3">
    <name type="scientific">Tegillarca granosa</name>
    <name type="common">Malaysian cockle</name>
    <name type="synonym">Anadara granosa</name>
    <dbReference type="NCBI Taxonomy" id="220873"/>
    <lineage>
        <taxon>Eukaryota</taxon>
        <taxon>Metazoa</taxon>
        <taxon>Spiralia</taxon>
        <taxon>Lophotrochozoa</taxon>
        <taxon>Mollusca</taxon>
        <taxon>Bivalvia</taxon>
        <taxon>Autobranchia</taxon>
        <taxon>Pteriomorphia</taxon>
        <taxon>Arcoida</taxon>
        <taxon>Arcoidea</taxon>
        <taxon>Arcidae</taxon>
        <taxon>Tegillarca</taxon>
    </lineage>
</organism>
<evidence type="ECO:0000313" key="3">
    <source>
        <dbReference type="Proteomes" id="UP001217089"/>
    </source>
</evidence>
<gene>
    <name evidence="2" type="ORF">KUTeg_015007</name>
</gene>
<dbReference type="InterPro" id="IPR001846">
    <property type="entry name" value="VWF_type-D"/>
</dbReference>
<dbReference type="Proteomes" id="UP001217089">
    <property type="component" value="Unassembled WGS sequence"/>
</dbReference>
<proteinExistence type="predicted"/>
<dbReference type="Pfam" id="PF00094">
    <property type="entry name" value="VWD"/>
    <property type="match status" value="1"/>
</dbReference>
<comment type="caution">
    <text evidence="2">The sequence shown here is derived from an EMBL/GenBank/DDBJ whole genome shotgun (WGS) entry which is preliminary data.</text>
</comment>
<protein>
    <recommendedName>
        <fullName evidence="1">VWFD domain-containing protein</fullName>
    </recommendedName>
</protein>
<dbReference type="EMBL" id="JARBDR010000793">
    <property type="protein sequence ID" value="KAJ8306923.1"/>
    <property type="molecule type" value="Genomic_DNA"/>
</dbReference>
<feature type="domain" description="VWFD" evidence="1">
    <location>
        <begin position="1"/>
        <end position="85"/>
    </location>
</feature>
<reference evidence="2 3" key="1">
    <citation type="submission" date="2022-12" db="EMBL/GenBank/DDBJ databases">
        <title>Chromosome-level genome of Tegillarca granosa.</title>
        <authorList>
            <person name="Kim J."/>
        </authorList>
    </citation>
    <scope>NUCLEOTIDE SEQUENCE [LARGE SCALE GENOMIC DNA]</scope>
    <source>
        <strain evidence="2">Teg-2019</strain>
        <tissue evidence="2">Adductor muscle</tissue>
    </source>
</reference>
<dbReference type="PROSITE" id="PS51233">
    <property type="entry name" value="VWFD"/>
    <property type="match status" value="1"/>
</dbReference>